<evidence type="ECO:0000256" key="4">
    <source>
        <dbReference type="PROSITE-ProRule" id="PRU00335"/>
    </source>
</evidence>
<keyword evidence="3" id="KW-0804">Transcription</keyword>
<dbReference type="InterPro" id="IPR001647">
    <property type="entry name" value="HTH_TetR"/>
</dbReference>
<dbReference type="Gene3D" id="1.10.10.60">
    <property type="entry name" value="Homeodomain-like"/>
    <property type="match status" value="1"/>
</dbReference>
<dbReference type="Gene3D" id="1.10.357.10">
    <property type="entry name" value="Tetracycline Repressor, domain 2"/>
    <property type="match status" value="1"/>
</dbReference>
<dbReference type="PANTHER" id="PTHR30055:SF234">
    <property type="entry name" value="HTH-TYPE TRANSCRIPTIONAL REGULATOR BETI"/>
    <property type="match status" value="1"/>
</dbReference>
<accession>A0A024K626</accession>
<keyword evidence="1" id="KW-0805">Transcription regulation</keyword>
<dbReference type="STRING" id="47839.BN973_05764"/>
<protein>
    <submittedName>
        <fullName evidence="6">TetR family transcriptional regulator</fullName>
    </submittedName>
</protein>
<dbReference type="SUPFAM" id="SSF46689">
    <property type="entry name" value="Homeodomain-like"/>
    <property type="match status" value="1"/>
</dbReference>
<reference evidence="6" key="2">
    <citation type="submission" date="2014-04" db="EMBL/GenBank/DDBJ databases">
        <authorList>
            <person name="Urmite Genomes U."/>
        </authorList>
    </citation>
    <scope>NUCLEOTIDE SEQUENCE</scope>
    <source>
        <strain evidence="6">DSM 44626</strain>
    </source>
</reference>
<dbReference type="Proteomes" id="UP000193710">
    <property type="component" value="Unassembled WGS sequence"/>
</dbReference>
<evidence type="ECO:0000313" key="8">
    <source>
        <dbReference type="Proteomes" id="UP000193710"/>
    </source>
</evidence>
<reference evidence="7 8" key="3">
    <citation type="submission" date="2016-01" db="EMBL/GenBank/DDBJ databases">
        <title>The new phylogeny of the genus Mycobacterium.</title>
        <authorList>
            <person name="Tarcisio F."/>
            <person name="Conor M."/>
            <person name="Antonella G."/>
            <person name="Elisabetta G."/>
            <person name="Giulia F.S."/>
            <person name="Sara T."/>
            <person name="Anna F."/>
            <person name="Clotilde B."/>
            <person name="Roberto B."/>
            <person name="Veronica D.S."/>
            <person name="Fabio R."/>
            <person name="Monica P."/>
            <person name="Olivier J."/>
            <person name="Enrico T."/>
            <person name="Nicola S."/>
        </authorList>
    </citation>
    <scope>NUCLEOTIDE SEQUENCE [LARGE SCALE GENOMIC DNA]</scope>
    <source>
        <strain evidence="7 8">DSM 44626</strain>
    </source>
</reference>
<dbReference type="OrthoDB" id="9806334at2"/>
<dbReference type="GO" id="GO:0003700">
    <property type="term" value="F:DNA-binding transcription factor activity"/>
    <property type="evidence" value="ECO:0007669"/>
    <property type="project" value="TreeGrafter"/>
</dbReference>
<dbReference type="RefSeq" id="WP_036473607.1">
    <property type="nucleotide sequence ID" value="NZ_HG964447.1"/>
</dbReference>
<dbReference type="EMBL" id="LQPY01000004">
    <property type="protein sequence ID" value="ORX07766.1"/>
    <property type="molecule type" value="Genomic_DNA"/>
</dbReference>
<dbReference type="HOGENOM" id="CLU_069356_15_5_11"/>
<dbReference type="AlphaFoldDB" id="A0A024K626"/>
<dbReference type="InterPro" id="IPR036271">
    <property type="entry name" value="Tet_transcr_reg_TetR-rel_C_sf"/>
</dbReference>
<evidence type="ECO:0000256" key="1">
    <source>
        <dbReference type="ARBA" id="ARBA00023015"/>
    </source>
</evidence>
<evidence type="ECO:0000259" key="5">
    <source>
        <dbReference type="PROSITE" id="PS50977"/>
    </source>
</evidence>
<dbReference type="GO" id="GO:0000976">
    <property type="term" value="F:transcription cis-regulatory region binding"/>
    <property type="evidence" value="ECO:0007669"/>
    <property type="project" value="TreeGrafter"/>
</dbReference>
<feature type="domain" description="HTH tetR-type" evidence="5">
    <location>
        <begin position="14"/>
        <end position="74"/>
    </location>
</feature>
<sequence length="209" mass="22462">MRSDLQKPATFTQSARRAQIVAAAIEVIAEIGWAQASIRKIADRVGVAMSAVLYHFGTKDNLVDAIVEEMYRTALSFVGPAVDAQSTAANKLAAYITSSVAYFDTHRSHLAALTQLGTSYQPADGRRFEELEVTAELQQELAVLDPTTILTAGQQDGQFGDFPITSMAVALRGAVNAAVENILRDPAFDARAYGEDLVAIFGRAVAVNR</sequence>
<organism evidence="6">
    <name type="scientific">Mycobacterium triplex</name>
    <dbReference type="NCBI Taxonomy" id="47839"/>
    <lineage>
        <taxon>Bacteria</taxon>
        <taxon>Bacillati</taxon>
        <taxon>Actinomycetota</taxon>
        <taxon>Actinomycetes</taxon>
        <taxon>Mycobacteriales</taxon>
        <taxon>Mycobacteriaceae</taxon>
        <taxon>Mycobacterium</taxon>
        <taxon>Mycobacterium simiae complex</taxon>
    </lineage>
</organism>
<gene>
    <name evidence="7" type="ORF">AWC29_06385</name>
    <name evidence="6" type="ORF">BN973_05764</name>
</gene>
<dbReference type="eggNOG" id="COG1309">
    <property type="taxonomic scope" value="Bacteria"/>
</dbReference>
<reference evidence="6" key="1">
    <citation type="journal article" date="2014" name="Genome Announc.">
        <title>Draft Genome Sequence of Mycobacterium triplex DSM 44626.</title>
        <authorList>
            <person name="Sassi M."/>
            <person name="Croce O."/>
            <person name="Robert C."/>
            <person name="Raoult D."/>
            <person name="Drancourt M."/>
        </authorList>
    </citation>
    <scope>NUCLEOTIDE SEQUENCE [LARGE SCALE GENOMIC DNA]</scope>
    <source>
        <strain evidence="6">DSM 44626</strain>
    </source>
</reference>
<keyword evidence="8" id="KW-1185">Reference proteome</keyword>
<evidence type="ECO:0000256" key="3">
    <source>
        <dbReference type="ARBA" id="ARBA00023163"/>
    </source>
</evidence>
<dbReference type="PROSITE" id="PS50977">
    <property type="entry name" value="HTH_TETR_2"/>
    <property type="match status" value="1"/>
</dbReference>
<proteinExistence type="predicted"/>
<dbReference type="Pfam" id="PF00440">
    <property type="entry name" value="TetR_N"/>
    <property type="match status" value="1"/>
</dbReference>
<evidence type="ECO:0000313" key="6">
    <source>
        <dbReference type="EMBL" id="CDO91356.1"/>
    </source>
</evidence>
<feature type="DNA-binding region" description="H-T-H motif" evidence="4">
    <location>
        <begin position="37"/>
        <end position="56"/>
    </location>
</feature>
<dbReference type="PANTHER" id="PTHR30055">
    <property type="entry name" value="HTH-TYPE TRANSCRIPTIONAL REGULATOR RUTR"/>
    <property type="match status" value="1"/>
</dbReference>
<name>A0A024K626_9MYCO</name>
<dbReference type="EMBL" id="HG964447">
    <property type="protein sequence ID" value="CDO91356.1"/>
    <property type="molecule type" value="Genomic_DNA"/>
</dbReference>
<dbReference type="InterPro" id="IPR050109">
    <property type="entry name" value="HTH-type_TetR-like_transc_reg"/>
</dbReference>
<dbReference type="InterPro" id="IPR009057">
    <property type="entry name" value="Homeodomain-like_sf"/>
</dbReference>
<evidence type="ECO:0000313" key="7">
    <source>
        <dbReference type="EMBL" id="ORX07766.1"/>
    </source>
</evidence>
<evidence type="ECO:0000256" key="2">
    <source>
        <dbReference type="ARBA" id="ARBA00023125"/>
    </source>
</evidence>
<dbReference type="SUPFAM" id="SSF48498">
    <property type="entry name" value="Tetracyclin repressor-like, C-terminal domain"/>
    <property type="match status" value="1"/>
</dbReference>
<dbReference type="PRINTS" id="PR00455">
    <property type="entry name" value="HTHTETR"/>
</dbReference>
<keyword evidence="2 4" id="KW-0238">DNA-binding</keyword>
<dbReference type="Proteomes" id="UP000028880">
    <property type="component" value="Unassembled WGS sequence"/>
</dbReference>